<evidence type="ECO:0000313" key="4">
    <source>
        <dbReference type="Proteomes" id="UP000617555"/>
    </source>
</evidence>
<gene>
    <name evidence="3" type="ORF">GCM10011607_37750</name>
</gene>
<dbReference type="PANTHER" id="PTHR43283">
    <property type="entry name" value="BETA-LACTAMASE-RELATED"/>
    <property type="match status" value="1"/>
</dbReference>
<evidence type="ECO:0000313" key="3">
    <source>
        <dbReference type="EMBL" id="GGB73764.1"/>
    </source>
</evidence>
<dbReference type="InterPro" id="IPR012338">
    <property type="entry name" value="Beta-lactam/transpept-like"/>
</dbReference>
<evidence type="ECO:0000256" key="1">
    <source>
        <dbReference type="SAM" id="Phobius"/>
    </source>
</evidence>
<dbReference type="Pfam" id="PF00144">
    <property type="entry name" value="Beta-lactamase"/>
    <property type="match status" value="1"/>
</dbReference>
<dbReference type="SUPFAM" id="SSF56601">
    <property type="entry name" value="beta-lactamase/transpeptidase-like"/>
    <property type="match status" value="1"/>
</dbReference>
<reference evidence="4" key="1">
    <citation type="journal article" date="2019" name="Int. J. Syst. Evol. Microbiol.">
        <title>The Global Catalogue of Microorganisms (GCM) 10K type strain sequencing project: providing services to taxonomists for standard genome sequencing and annotation.</title>
        <authorList>
            <consortium name="The Broad Institute Genomics Platform"/>
            <consortium name="The Broad Institute Genome Sequencing Center for Infectious Disease"/>
            <person name="Wu L."/>
            <person name="Ma J."/>
        </authorList>
    </citation>
    <scope>NUCLEOTIDE SEQUENCE [LARGE SCALE GENOMIC DNA]</scope>
    <source>
        <strain evidence="4">CGMCC 1.15339</strain>
    </source>
</reference>
<sequence length="397" mass="44482">MSTLSKYIKGTVLAIVTITVIVVALNWQSANRLYSVISLFDEALIVNNFSHMKDVFFNKKIVAQGQPSPFATNPTPLPSSFNYRNNTTSTESFLTRRATTALLVLKDNKITFEQYYLGTQSDDQRISWSMAKSFVSILFGMQVDAGNIDIEKTVGFYLPELANSGYGNVKIKHVLQMSSGVKWNEDYLDFYSDINKMGRVLAIGGSLDHMTSELVNESPPGKVFHYVSMDTHVISMILRRVSGQSLVELIQQNLWNTIGMESDAFWLTDSQGAEFALGGLNVTTRDYARFGRLLLNNGEFNGKQIVSAQWIKAATTPQAEYLKPQADKLGYGYQIWLPPQAQQGEFFCVGVYGQYIYVNQQHNVVIVKNSADLGFLDALNSKHETIAFFREIVASLE</sequence>
<keyword evidence="1" id="KW-0812">Transmembrane</keyword>
<accession>A0ABQ1JSX0</accession>
<name>A0ABQ1JSX0_9GAMM</name>
<organism evidence="3 4">
    <name type="scientific">Shewanella inventionis</name>
    <dbReference type="NCBI Taxonomy" id="1738770"/>
    <lineage>
        <taxon>Bacteria</taxon>
        <taxon>Pseudomonadati</taxon>
        <taxon>Pseudomonadota</taxon>
        <taxon>Gammaproteobacteria</taxon>
        <taxon>Alteromonadales</taxon>
        <taxon>Shewanellaceae</taxon>
        <taxon>Shewanella</taxon>
    </lineage>
</organism>
<feature type="domain" description="Beta-lactamase-related" evidence="2">
    <location>
        <begin position="96"/>
        <end position="371"/>
    </location>
</feature>
<protein>
    <recommendedName>
        <fullName evidence="2">Beta-lactamase-related domain-containing protein</fullName>
    </recommendedName>
</protein>
<dbReference type="Proteomes" id="UP000617555">
    <property type="component" value="Unassembled WGS sequence"/>
</dbReference>
<dbReference type="InterPro" id="IPR001466">
    <property type="entry name" value="Beta-lactam-related"/>
</dbReference>
<keyword evidence="1" id="KW-1133">Transmembrane helix</keyword>
<feature type="transmembrane region" description="Helical" evidence="1">
    <location>
        <begin position="7"/>
        <end position="27"/>
    </location>
</feature>
<dbReference type="RefSeq" id="WP_188740846.1">
    <property type="nucleotide sequence ID" value="NZ_BMII01000042.1"/>
</dbReference>
<keyword evidence="4" id="KW-1185">Reference proteome</keyword>
<dbReference type="Gene3D" id="3.40.710.10">
    <property type="entry name" value="DD-peptidase/beta-lactamase superfamily"/>
    <property type="match status" value="1"/>
</dbReference>
<evidence type="ECO:0000259" key="2">
    <source>
        <dbReference type="Pfam" id="PF00144"/>
    </source>
</evidence>
<dbReference type="PANTHER" id="PTHR43283:SF14">
    <property type="entry name" value="BLL8153 PROTEIN"/>
    <property type="match status" value="1"/>
</dbReference>
<dbReference type="EMBL" id="BMII01000042">
    <property type="protein sequence ID" value="GGB73764.1"/>
    <property type="molecule type" value="Genomic_DNA"/>
</dbReference>
<proteinExistence type="predicted"/>
<dbReference type="InterPro" id="IPR050789">
    <property type="entry name" value="Diverse_Enzym_Activities"/>
</dbReference>
<keyword evidence="1" id="KW-0472">Membrane</keyword>
<comment type="caution">
    <text evidence="3">The sequence shown here is derived from an EMBL/GenBank/DDBJ whole genome shotgun (WGS) entry which is preliminary data.</text>
</comment>